<comment type="catalytic activity">
    <reaction evidence="10 11">
        <text>nicotinate beta-D-ribonucleotide + ATP + H(+) = deamido-NAD(+) + diphosphate</text>
        <dbReference type="Rhea" id="RHEA:22860"/>
        <dbReference type="ChEBI" id="CHEBI:15378"/>
        <dbReference type="ChEBI" id="CHEBI:30616"/>
        <dbReference type="ChEBI" id="CHEBI:33019"/>
        <dbReference type="ChEBI" id="CHEBI:57502"/>
        <dbReference type="ChEBI" id="CHEBI:58437"/>
        <dbReference type="EC" id="2.7.7.18"/>
    </reaction>
</comment>
<dbReference type="GO" id="GO:0009435">
    <property type="term" value="P:NAD+ biosynthetic process"/>
    <property type="evidence" value="ECO:0007669"/>
    <property type="project" value="UniProtKB-UniRule"/>
</dbReference>
<evidence type="ECO:0000256" key="4">
    <source>
        <dbReference type="ARBA" id="ARBA00022642"/>
    </source>
</evidence>
<dbReference type="InterPro" id="IPR005248">
    <property type="entry name" value="NadD/NMNAT"/>
</dbReference>
<evidence type="ECO:0000256" key="9">
    <source>
        <dbReference type="ARBA" id="ARBA00023027"/>
    </source>
</evidence>
<dbReference type="Pfam" id="PF01467">
    <property type="entry name" value="CTP_transf_like"/>
    <property type="match status" value="1"/>
</dbReference>
<keyword evidence="5 11" id="KW-0808">Transferase</keyword>
<dbReference type="PANTHER" id="PTHR39321">
    <property type="entry name" value="NICOTINATE-NUCLEOTIDE ADENYLYLTRANSFERASE-RELATED"/>
    <property type="match status" value="1"/>
</dbReference>
<proteinExistence type="inferred from homology"/>
<keyword evidence="7 11" id="KW-0547">Nucleotide-binding</keyword>
<evidence type="ECO:0000313" key="14">
    <source>
        <dbReference type="Proteomes" id="UP000886752"/>
    </source>
</evidence>
<evidence type="ECO:0000256" key="1">
    <source>
        <dbReference type="ARBA" id="ARBA00002324"/>
    </source>
</evidence>
<dbReference type="Gene3D" id="3.40.50.620">
    <property type="entry name" value="HUPs"/>
    <property type="match status" value="1"/>
</dbReference>
<dbReference type="NCBIfam" id="TIGR00482">
    <property type="entry name" value="nicotinate (nicotinamide) nucleotide adenylyltransferase"/>
    <property type="match status" value="1"/>
</dbReference>
<dbReference type="GO" id="GO:0004515">
    <property type="term" value="F:nicotinate-nucleotide adenylyltransferase activity"/>
    <property type="evidence" value="ECO:0007669"/>
    <property type="project" value="UniProtKB-UniRule"/>
</dbReference>
<comment type="pathway">
    <text evidence="2 11">Cofactor biosynthesis; NAD(+) biosynthesis; deamido-NAD(+) from nicotinate D-ribonucleotide: step 1/1.</text>
</comment>
<evidence type="ECO:0000256" key="6">
    <source>
        <dbReference type="ARBA" id="ARBA00022695"/>
    </source>
</evidence>
<dbReference type="EMBL" id="DXHV01000031">
    <property type="protein sequence ID" value="HIW00058.1"/>
    <property type="molecule type" value="Genomic_DNA"/>
</dbReference>
<evidence type="ECO:0000256" key="7">
    <source>
        <dbReference type="ARBA" id="ARBA00022741"/>
    </source>
</evidence>
<dbReference type="EC" id="2.7.7.18" evidence="11"/>
<feature type="domain" description="Cytidyltransferase-like" evidence="12">
    <location>
        <begin position="6"/>
        <end position="192"/>
    </location>
</feature>
<evidence type="ECO:0000313" key="13">
    <source>
        <dbReference type="EMBL" id="HIW00058.1"/>
    </source>
</evidence>
<sequence length="223" mass="25683">MNAIAVLGGSFNPLHVGHLRLAIEIHEAFGPLLERVDILPTAHPPHKLEQYVLPFSVRVELIGEAVAPYPWLRCNPLEGERESPSYTWDTLGLYQEREPGKEIFFVLGSQDYVQLPGWYHGLDIPRRCTLVVAPRGFYRPEQFIWDTQHMWPDTRLGTPLTANGLCMEGSCGRIIFQPLPWLEVSASLIRERWLLGRCIDYLVPMGVSRMLESRREEIRHLWS</sequence>
<evidence type="ECO:0000256" key="3">
    <source>
        <dbReference type="ARBA" id="ARBA00009014"/>
    </source>
</evidence>
<evidence type="ECO:0000256" key="5">
    <source>
        <dbReference type="ARBA" id="ARBA00022679"/>
    </source>
</evidence>
<protein>
    <recommendedName>
        <fullName evidence="11">Probable nicotinate-nucleotide adenylyltransferase</fullName>
        <ecNumber evidence="11">2.7.7.18</ecNumber>
    </recommendedName>
    <alternativeName>
        <fullName evidence="11">Deamido-NAD(+) diphosphorylase</fullName>
    </alternativeName>
    <alternativeName>
        <fullName evidence="11">Deamido-NAD(+) pyrophosphorylase</fullName>
    </alternativeName>
    <alternativeName>
        <fullName evidence="11">Nicotinate mononucleotide adenylyltransferase</fullName>
        <shortName evidence="11">NaMN adenylyltransferase</shortName>
    </alternativeName>
</protein>
<organism evidence="13 14">
    <name type="scientific">Candidatus Desulfovibrio intestinipullorum</name>
    <dbReference type="NCBI Taxonomy" id="2838536"/>
    <lineage>
        <taxon>Bacteria</taxon>
        <taxon>Pseudomonadati</taxon>
        <taxon>Thermodesulfobacteriota</taxon>
        <taxon>Desulfovibrionia</taxon>
        <taxon>Desulfovibrionales</taxon>
        <taxon>Desulfovibrionaceae</taxon>
        <taxon>Desulfovibrio</taxon>
    </lineage>
</organism>
<dbReference type="GO" id="GO:0005524">
    <property type="term" value="F:ATP binding"/>
    <property type="evidence" value="ECO:0007669"/>
    <property type="project" value="UniProtKB-KW"/>
</dbReference>
<reference evidence="13" key="1">
    <citation type="journal article" date="2021" name="PeerJ">
        <title>Extensive microbial diversity within the chicken gut microbiome revealed by metagenomics and culture.</title>
        <authorList>
            <person name="Gilroy R."/>
            <person name="Ravi A."/>
            <person name="Getino M."/>
            <person name="Pursley I."/>
            <person name="Horton D.L."/>
            <person name="Alikhan N.F."/>
            <person name="Baker D."/>
            <person name="Gharbi K."/>
            <person name="Hall N."/>
            <person name="Watson M."/>
            <person name="Adriaenssens E.M."/>
            <person name="Foster-Nyarko E."/>
            <person name="Jarju S."/>
            <person name="Secka A."/>
            <person name="Antonio M."/>
            <person name="Oren A."/>
            <person name="Chaudhuri R.R."/>
            <person name="La Ragione R."/>
            <person name="Hildebrand F."/>
            <person name="Pallen M.J."/>
        </authorList>
    </citation>
    <scope>NUCLEOTIDE SEQUENCE</scope>
    <source>
        <strain evidence="13">ChiHecec2B26-446</strain>
    </source>
</reference>
<comment type="function">
    <text evidence="1 11">Catalyzes the reversible adenylation of nicotinate mononucleotide (NaMN) to nicotinic acid adenine dinucleotide (NaAD).</text>
</comment>
<keyword evidence="9 11" id="KW-0520">NAD</keyword>
<dbReference type="CDD" id="cd02165">
    <property type="entry name" value="NMNAT"/>
    <property type="match status" value="1"/>
</dbReference>
<evidence type="ECO:0000259" key="12">
    <source>
        <dbReference type="Pfam" id="PF01467"/>
    </source>
</evidence>
<keyword evidence="6 11" id="KW-0548">Nucleotidyltransferase</keyword>
<evidence type="ECO:0000256" key="2">
    <source>
        <dbReference type="ARBA" id="ARBA00005019"/>
    </source>
</evidence>
<comment type="caution">
    <text evidence="13">The sequence shown here is derived from an EMBL/GenBank/DDBJ whole genome shotgun (WGS) entry which is preliminary data.</text>
</comment>
<keyword evidence="4 11" id="KW-0662">Pyridine nucleotide biosynthesis</keyword>
<accession>A0A9D1PWX8</accession>
<evidence type="ECO:0000256" key="10">
    <source>
        <dbReference type="ARBA" id="ARBA00048721"/>
    </source>
</evidence>
<evidence type="ECO:0000256" key="8">
    <source>
        <dbReference type="ARBA" id="ARBA00022840"/>
    </source>
</evidence>
<dbReference type="SUPFAM" id="SSF52374">
    <property type="entry name" value="Nucleotidylyl transferase"/>
    <property type="match status" value="1"/>
</dbReference>
<dbReference type="InterPro" id="IPR014729">
    <property type="entry name" value="Rossmann-like_a/b/a_fold"/>
</dbReference>
<dbReference type="Proteomes" id="UP000886752">
    <property type="component" value="Unassembled WGS sequence"/>
</dbReference>
<dbReference type="PANTHER" id="PTHR39321:SF3">
    <property type="entry name" value="PHOSPHOPANTETHEINE ADENYLYLTRANSFERASE"/>
    <property type="match status" value="1"/>
</dbReference>
<keyword evidence="8 11" id="KW-0067">ATP-binding</keyword>
<dbReference type="AlphaFoldDB" id="A0A9D1PWX8"/>
<dbReference type="InterPro" id="IPR004821">
    <property type="entry name" value="Cyt_trans-like"/>
</dbReference>
<reference evidence="13" key="2">
    <citation type="submission" date="2021-04" db="EMBL/GenBank/DDBJ databases">
        <authorList>
            <person name="Gilroy R."/>
        </authorList>
    </citation>
    <scope>NUCLEOTIDE SEQUENCE</scope>
    <source>
        <strain evidence="13">ChiHecec2B26-446</strain>
    </source>
</reference>
<comment type="similarity">
    <text evidence="3 11">Belongs to the NadD family.</text>
</comment>
<name>A0A9D1PWX8_9BACT</name>
<dbReference type="HAMAP" id="MF_00244">
    <property type="entry name" value="NaMN_adenylyltr"/>
    <property type="match status" value="1"/>
</dbReference>
<evidence type="ECO:0000256" key="11">
    <source>
        <dbReference type="HAMAP-Rule" id="MF_00244"/>
    </source>
</evidence>
<gene>
    <name evidence="11 13" type="primary">nadD</name>
    <name evidence="13" type="ORF">H9894_02570</name>
</gene>